<dbReference type="Proteomes" id="UP000652231">
    <property type="component" value="Unassembled WGS sequence"/>
</dbReference>
<dbReference type="Pfam" id="PF02470">
    <property type="entry name" value="MlaD"/>
    <property type="match status" value="1"/>
</dbReference>
<protein>
    <submittedName>
        <fullName evidence="3">Organic solvent ABC transporter substrate-binding protein</fullName>
    </submittedName>
</protein>
<keyword evidence="4" id="KW-1185">Reference proteome</keyword>
<keyword evidence="1" id="KW-0812">Transmembrane</keyword>
<dbReference type="RefSeq" id="WP_188441407.1">
    <property type="nucleotide sequence ID" value="NZ_BMGK01000006.1"/>
</dbReference>
<evidence type="ECO:0000259" key="2">
    <source>
        <dbReference type="Pfam" id="PF02470"/>
    </source>
</evidence>
<name>A0A8J2V9P5_9FLAO</name>
<dbReference type="InterPro" id="IPR052336">
    <property type="entry name" value="MlaD_Phospholipid_Transporter"/>
</dbReference>
<organism evidence="3 4">
    <name type="scientific">Planktosalinus lacus</name>
    <dbReference type="NCBI Taxonomy" id="1526573"/>
    <lineage>
        <taxon>Bacteria</taxon>
        <taxon>Pseudomonadati</taxon>
        <taxon>Bacteroidota</taxon>
        <taxon>Flavobacteriia</taxon>
        <taxon>Flavobacteriales</taxon>
        <taxon>Flavobacteriaceae</taxon>
        <taxon>Planktosalinus</taxon>
    </lineage>
</organism>
<keyword evidence="1" id="KW-1133">Transmembrane helix</keyword>
<proteinExistence type="predicted"/>
<reference evidence="3" key="1">
    <citation type="journal article" date="2014" name="Int. J. Syst. Evol. Microbiol.">
        <title>Complete genome sequence of Corynebacterium casei LMG S-19264T (=DSM 44701T), isolated from a smear-ripened cheese.</title>
        <authorList>
            <consortium name="US DOE Joint Genome Institute (JGI-PGF)"/>
            <person name="Walter F."/>
            <person name="Albersmeier A."/>
            <person name="Kalinowski J."/>
            <person name="Ruckert C."/>
        </authorList>
    </citation>
    <scope>NUCLEOTIDE SEQUENCE</scope>
    <source>
        <strain evidence="3">CGMCC 1.12924</strain>
    </source>
</reference>
<evidence type="ECO:0000256" key="1">
    <source>
        <dbReference type="SAM" id="Phobius"/>
    </source>
</evidence>
<dbReference type="PANTHER" id="PTHR33371">
    <property type="entry name" value="INTERMEMBRANE PHOSPHOLIPID TRANSPORT SYSTEM BINDING PROTEIN MLAD-RELATED"/>
    <property type="match status" value="1"/>
</dbReference>
<reference evidence="3" key="2">
    <citation type="submission" date="2020-09" db="EMBL/GenBank/DDBJ databases">
        <authorList>
            <person name="Sun Q."/>
            <person name="Zhou Y."/>
        </authorList>
    </citation>
    <scope>NUCLEOTIDE SEQUENCE</scope>
    <source>
        <strain evidence="3">CGMCC 1.12924</strain>
    </source>
</reference>
<accession>A0A8J2V9P5</accession>
<feature type="transmembrane region" description="Helical" evidence="1">
    <location>
        <begin position="7"/>
        <end position="27"/>
    </location>
</feature>
<dbReference type="InterPro" id="IPR003399">
    <property type="entry name" value="Mce/MlaD"/>
</dbReference>
<evidence type="ECO:0000313" key="3">
    <source>
        <dbReference type="EMBL" id="GGD93344.1"/>
    </source>
</evidence>
<dbReference type="PANTHER" id="PTHR33371:SF4">
    <property type="entry name" value="INTERMEMBRANE PHOSPHOLIPID TRANSPORT SYSTEM BINDING PROTEIN MLAD"/>
    <property type="match status" value="1"/>
</dbReference>
<feature type="domain" description="Mce/MlaD" evidence="2">
    <location>
        <begin position="39"/>
        <end position="112"/>
    </location>
</feature>
<gene>
    <name evidence="3" type="ORF">GCM10011312_16350</name>
</gene>
<comment type="caution">
    <text evidence="3">The sequence shown here is derived from an EMBL/GenBank/DDBJ whole genome shotgun (WGS) entry which is preliminary data.</text>
</comment>
<dbReference type="EMBL" id="BMGK01000006">
    <property type="protein sequence ID" value="GGD93344.1"/>
    <property type="molecule type" value="Genomic_DNA"/>
</dbReference>
<keyword evidence="1" id="KW-0472">Membrane</keyword>
<dbReference type="AlphaFoldDB" id="A0A8J2V9P5"/>
<sequence length="316" mass="34997">MKLSKELKTGLLAVFAISTFILGFNYLNGTNLFQSERVFYAVYDNVEGLSQSSGVMINGLRVGRVQEIKIDKETGNLIVEFNVDSDFEFSKNSVARIYGGGIIGGKSLAIVPDFQSTNIAQTGDTLKSETEEGIMELVNDRLSPLQMKIESAVEGVDSLMFSLNDVLDVKSRENLRKSIDDLNKITSSFAVSAESLQSIIAGNEDKLNRTFDNLDITTQNFAALSDSLAQLNLNQLVGELETTISNFKKLSEDISSGEGTIGKLLNDDTVYKNIEYATRQLEELLQDIKLNPKRYIHISVFGKKAGEYEEPESRDQ</sequence>
<evidence type="ECO:0000313" key="4">
    <source>
        <dbReference type="Proteomes" id="UP000652231"/>
    </source>
</evidence>